<dbReference type="Pfam" id="PF04773">
    <property type="entry name" value="FecR"/>
    <property type="match status" value="1"/>
</dbReference>
<reference evidence="4 5" key="1">
    <citation type="submission" date="2015-09" db="EMBL/GenBank/DDBJ databases">
        <authorList>
            <consortium name="Pathogen Informatics"/>
        </authorList>
    </citation>
    <scope>NUCLEOTIDE SEQUENCE [LARGE SCALE GENOMIC DNA]</scope>
    <source>
        <strain evidence="4 5">2789STDY5834842</strain>
    </source>
</reference>
<protein>
    <submittedName>
        <fullName evidence="4">Putative anti-sigma factor</fullName>
    </submittedName>
</protein>
<feature type="domain" description="FecR protein" evidence="2">
    <location>
        <begin position="139"/>
        <end position="227"/>
    </location>
</feature>
<feature type="domain" description="Protein FecR C-terminal" evidence="3">
    <location>
        <begin position="274"/>
        <end position="343"/>
    </location>
</feature>
<dbReference type="InterPro" id="IPR032508">
    <property type="entry name" value="FecR_C"/>
</dbReference>
<dbReference type="FunFam" id="2.60.120.1440:FF:000001">
    <property type="entry name" value="Putative anti-sigma factor"/>
    <property type="match status" value="1"/>
</dbReference>
<keyword evidence="1" id="KW-0472">Membrane</keyword>
<dbReference type="Pfam" id="PF16344">
    <property type="entry name" value="FecR_C"/>
    <property type="match status" value="1"/>
</dbReference>
<proteinExistence type="predicted"/>
<dbReference type="InterPro" id="IPR012373">
    <property type="entry name" value="Ferrdict_sens_TM"/>
</dbReference>
<dbReference type="InterPro" id="IPR006860">
    <property type="entry name" value="FecR"/>
</dbReference>
<evidence type="ECO:0000259" key="2">
    <source>
        <dbReference type="Pfam" id="PF04773"/>
    </source>
</evidence>
<name>A0A174ID70_PHOVU</name>
<dbReference type="PANTHER" id="PTHR30273">
    <property type="entry name" value="PERIPLASMIC SIGNAL SENSOR AND SIGMA FACTOR ACTIVATOR FECR-RELATED"/>
    <property type="match status" value="1"/>
</dbReference>
<gene>
    <name evidence="4" type="primary">frrF</name>
    <name evidence="4" type="ORF">ERS852457_02877</name>
</gene>
<organism evidence="4 5">
    <name type="scientific">Phocaeicola vulgatus</name>
    <name type="common">Bacteroides vulgatus</name>
    <dbReference type="NCBI Taxonomy" id="821"/>
    <lineage>
        <taxon>Bacteria</taxon>
        <taxon>Pseudomonadati</taxon>
        <taxon>Bacteroidota</taxon>
        <taxon>Bacteroidia</taxon>
        <taxon>Bacteroidales</taxon>
        <taxon>Bacteroidaceae</taxon>
        <taxon>Phocaeicola</taxon>
    </lineage>
</organism>
<dbReference type="Gene3D" id="2.60.120.1440">
    <property type="match status" value="1"/>
</dbReference>
<feature type="transmembrane region" description="Helical" evidence="1">
    <location>
        <begin position="98"/>
        <end position="117"/>
    </location>
</feature>
<dbReference type="RefSeq" id="WP_057250468.1">
    <property type="nucleotide sequence ID" value="NZ_CAXTBE010000031.1"/>
</dbReference>
<dbReference type="EMBL" id="CYZI01000019">
    <property type="protein sequence ID" value="CUO83060.1"/>
    <property type="molecule type" value="Genomic_DNA"/>
</dbReference>
<sequence length="344" mass="40099">MNNYIHKIIDFFFHHEVSDEITERVYNRMVFPVEDKAREEAVSHIWDKLDDASCSDEKIEKAFYNLETSLGLKKEEQTVELVHREHIRNTKRINWGRVAAIWTIPFIMVCFSAYYYYSAKDYVKETLSEVTYMQRYAAMGTREEVVLPDGSKVWLNAGTLLVYPSSFISESRNVYIAGEGFFEVSKDKEHPFIVTTNHLELEVLGTTFNISAYPDNNQIMATLETGRLQVKVNKQPEKYFLEPNDQLIYTPSTGIVQQHKVNAVSHSDWRMGGLFFGNVPFNDVLHTLERVYGVKFHVRTSIYQNQSLRVHFNRNESLEQVLQIIKILVPGIEYEIVGKNIYLR</sequence>
<evidence type="ECO:0000313" key="5">
    <source>
        <dbReference type="Proteomes" id="UP000095333"/>
    </source>
</evidence>
<dbReference type="PANTHER" id="PTHR30273:SF2">
    <property type="entry name" value="PROTEIN FECR"/>
    <property type="match status" value="1"/>
</dbReference>
<dbReference type="GO" id="GO:0016989">
    <property type="term" value="F:sigma factor antagonist activity"/>
    <property type="evidence" value="ECO:0007669"/>
    <property type="project" value="TreeGrafter"/>
</dbReference>
<dbReference type="AlphaFoldDB" id="A0A174ID70"/>
<keyword evidence="1" id="KW-0812">Transmembrane</keyword>
<keyword evidence="1" id="KW-1133">Transmembrane helix</keyword>
<evidence type="ECO:0000313" key="4">
    <source>
        <dbReference type="EMBL" id="CUO83060.1"/>
    </source>
</evidence>
<accession>A0A174ID70</accession>
<evidence type="ECO:0000259" key="3">
    <source>
        <dbReference type="Pfam" id="PF16344"/>
    </source>
</evidence>
<evidence type="ECO:0000256" key="1">
    <source>
        <dbReference type="SAM" id="Phobius"/>
    </source>
</evidence>
<dbReference type="Proteomes" id="UP000095333">
    <property type="component" value="Unassembled WGS sequence"/>
</dbReference>
<dbReference type="Gene3D" id="3.55.50.30">
    <property type="match status" value="1"/>
</dbReference>
<dbReference type="PIRSF" id="PIRSF018266">
    <property type="entry name" value="FecR"/>
    <property type="match status" value="1"/>
</dbReference>